<dbReference type="PANTHER" id="PTHR47894:SF4">
    <property type="entry name" value="HTH-TYPE TRANSCRIPTIONAL REGULATOR GADX"/>
    <property type="match status" value="1"/>
</dbReference>
<evidence type="ECO:0000313" key="6">
    <source>
        <dbReference type="Proteomes" id="UP000295131"/>
    </source>
</evidence>
<keyword evidence="3" id="KW-0804">Transcription</keyword>
<proteinExistence type="predicted"/>
<dbReference type="EMBL" id="SMSI01000002">
    <property type="protein sequence ID" value="TDH35934.1"/>
    <property type="molecule type" value="Genomic_DNA"/>
</dbReference>
<reference evidence="5 6" key="1">
    <citation type="journal article" date="2013" name="Int. J. Syst. Evol. Microbiol.">
        <title>Hoeflea suaedae sp. nov., an endophytic bacterium isolated from the root of the halophyte Suaeda maritima.</title>
        <authorList>
            <person name="Chung E.J."/>
            <person name="Park J.A."/>
            <person name="Pramanik P."/>
            <person name="Bibi F."/>
            <person name="Jeon C.O."/>
            <person name="Chung Y.R."/>
        </authorList>
    </citation>
    <scope>NUCLEOTIDE SEQUENCE [LARGE SCALE GENOMIC DNA]</scope>
    <source>
        <strain evidence="5 6">YC6898</strain>
    </source>
</reference>
<protein>
    <submittedName>
        <fullName evidence="5">AraC family transcriptional regulator</fullName>
    </submittedName>
</protein>
<dbReference type="GO" id="GO:0003700">
    <property type="term" value="F:DNA-binding transcription factor activity"/>
    <property type="evidence" value="ECO:0007669"/>
    <property type="project" value="InterPro"/>
</dbReference>
<evidence type="ECO:0000256" key="2">
    <source>
        <dbReference type="ARBA" id="ARBA00023125"/>
    </source>
</evidence>
<dbReference type="GO" id="GO:0005829">
    <property type="term" value="C:cytosol"/>
    <property type="evidence" value="ECO:0007669"/>
    <property type="project" value="TreeGrafter"/>
</dbReference>
<dbReference type="Pfam" id="PF12833">
    <property type="entry name" value="HTH_18"/>
    <property type="match status" value="1"/>
</dbReference>
<evidence type="ECO:0000259" key="4">
    <source>
        <dbReference type="PROSITE" id="PS01124"/>
    </source>
</evidence>
<dbReference type="Proteomes" id="UP000295131">
    <property type="component" value="Unassembled WGS sequence"/>
</dbReference>
<dbReference type="Pfam" id="PF12625">
    <property type="entry name" value="Arabinose_bd"/>
    <property type="match status" value="1"/>
</dbReference>
<dbReference type="PROSITE" id="PS01124">
    <property type="entry name" value="HTH_ARAC_FAMILY_2"/>
    <property type="match status" value="1"/>
</dbReference>
<name>A0A4R5PL10_9HYPH</name>
<dbReference type="SUPFAM" id="SSF46689">
    <property type="entry name" value="Homeodomain-like"/>
    <property type="match status" value="1"/>
</dbReference>
<evidence type="ECO:0000256" key="1">
    <source>
        <dbReference type="ARBA" id="ARBA00023015"/>
    </source>
</evidence>
<keyword evidence="2" id="KW-0238">DNA-binding</keyword>
<gene>
    <name evidence="5" type="ORF">E2A64_11525</name>
</gene>
<dbReference type="PANTHER" id="PTHR47894">
    <property type="entry name" value="HTH-TYPE TRANSCRIPTIONAL REGULATOR GADX"/>
    <property type="match status" value="1"/>
</dbReference>
<keyword evidence="6" id="KW-1185">Reference proteome</keyword>
<dbReference type="AlphaFoldDB" id="A0A4R5PL10"/>
<accession>A0A4R5PL10</accession>
<evidence type="ECO:0000313" key="5">
    <source>
        <dbReference type="EMBL" id="TDH35934.1"/>
    </source>
</evidence>
<keyword evidence="1" id="KW-0805">Transcription regulation</keyword>
<dbReference type="SMART" id="SM00342">
    <property type="entry name" value="HTH_ARAC"/>
    <property type="match status" value="1"/>
</dbReference>
<feature type="domain" description="HTH araC/xylS-type" evidence="4">
    <location>
        <begin position="235"/>
        <end position="333"/>
    </location>
</feature>
<organism evidence="5 6">
    <name type="scientific">Pseudohoeflea suaedae</name>
    <dbReference type="NCBI Taxonomy" id="877384"/>
    <lineage>
        <taxon>Bacteria</taxon>
        <taxon>Pseudomonadati</taxon>
        <taxon>Pseudomonadota</taxon>
        <taxon>Alphaproteobacteria</taxon>
        <taxon>Hyphomicrobiales</taxon>
        <taxon>Rhizobiaceae</taxon>
        <taxon>Pseudohoeflea</taxon>
    </lineage>
</organism>
<sequence>MLHDIEVSAGFAASVMKCAKERGVDAAPIAQACGLDPRDFSQVTRRISLPNFCRFLETLAALTGDPSFGLNAGAALEKGASGIMGYALMHAPTAGHAVELVKNSFRKFDSATIYHFHETDSASRIEWTYSPLIVRRSQFVDLAFVAAIAHFRTILGPGFQRVKAEIERERPENPSVYREHIARNLSFGAAANALIIPHDELDRVNPAADPRLFDILRAQMESLPNLEGYGTDPVQTVRQIVEHSLGQAQPSLAELADRTGMSERTLQRRLAEASTSLHEIIDDSRRDLAEQLLVETDLSLSQISERLGFSASSAFTRSASRWFGTSPSLFRRRRTAAGANPGPIE</sequence>
<dbReference type="InterPro" id="IPR009057">
    <property type="entry name" value="Homeodomain-like_sf"/>
</dbReference>
<dbReference type="InterPro" id="IPR018060">
    <property type="entry name" value="HTH_AraC"/>
</dbReference>
<dbReference type="Gene3D" id="1.10.10.60">
    <property type="entry name" value="Homeodomain-like"/>
    <property type="match status" value="1"/>
</dbReference>
<evidence type="ECO:0000256" key="3">
    <source>
        <dbReference type="ARBA" id="ARBA00023163"/>
    </source>
</evidence>
<comment type="caution">
    <text evidence="5">The sequence shown here is derived from an EMBL/GenBank/DDBJ whole genome shotgun (WGS) entry which is preliminary data.</text>
</comment>
<dbReference type="GO" id="GO:0000976">
    <property type="term" value="F:transcription cis-regulatory region binding"/>
    <property type="evidence" value="ECO:0007669"/>
    <property type="project" value="TreeGrafter"/>
</dbReference>
<dbReference type="InterPro" id="IPR032687">
    <property type="entry name" value="AraC-type_N"/>
</dbReference>